<dbReference type="AlphaFoldDB" id="A0A8E2ANB7"/>
<reference evidence="2 3" key="1">
    <citation type="submission" date="2016-07" db="EMBL/GenBank/DDBJ databases">
        <title>Draft genome of the white-rot fungus Obba rivulosa 3A-2.</title>
        <authorList>
            <consortium name="DOE Joint Genome Institute"/>
            <person name="Miettinen O."/>
            <person name="Riley R."/>
            <person name="Acob R."/>
            <person name="Barry K."/>
            <person name="Cullen D."/>
            <person name="De Vries R."/>
            <person name="Hainaut M."/>
            <person name="Hatakka A."/>
            <person name="Henrissat B."/>
            <person name="Hilden K."/>
            <person name="Kuo R."/>
            <person name="Labutti K."/>
            <person name="Lipzen A."/>
            <person name="Makela M.R."/>
            <person name="Sandor L."/>
            <person name="Spatafora J.W."/>
            <person name="Grigoriev I.V."/>
            <person name="Hibbett D.S."/>
        </authorList>
    </citation>
    <scope>NUCLEOTIDE SEQUENCE [LARGE SCALE GENOMIC DNA]</scope>
    <source>
        <strain evidence="2 3">3A-2</strain>
    </source>
</reference>
<proteinExistence type="predicted"/>
<evidence type="ECO:0000256" key="1">
    <source>
        <dbReference type="SAM" id="MobiDB-lite"/>
    </source>
</evidence>
<dbReference type="InterPro" id="IPR041078">
    <property type="entry name" value="Plavaka"/>
</dbReference>
<accession>A0A8E2ANB7</accession>
<name>A0A8E2ANB7_9APHY</name>
<evidence type="ECO:0000313" key="3">
    <source>
        <dbReference type="Proteomes" id="UP000250043"/>
    </source>
</evidence>
<evidence type="ECO:0000313" key="2">
    <source>
        <dbReference type="EMBL" id="OCH87368.1"/>
    </source>
</evidence>
<protein>
    <submittedName>
        <fullName evidence="2">Uncharacterized protein</fullName>
    </submittedName>
</protein>
<dbReference type="OrthoDB" id="3199698at2759"/>
<keyword evidence="3" id="KW-1185">Reference proteome</keyword>
<dbReference type="EMBL" id="KV722488">
    <property type="protein sequence ID" value="OCH87368.1"/>
    <property type="molecule type" value="Genomic_DNA"/>
</dbReference>
<organism evidence="2 3">
    <name type="scientific">Obba rivulosa</name>
    <dbReference type="NCBI Taxonomy" id="1052685"/>
    <lineage>
        <taxon>Eukaryota</taxon>
        <taxon>Fungi</taxon>
        <taxon>Dikarya</taxon>
        <taxon>Basidiomycota</taxon>
        <taxon>Agaricomycotina</taxon>
        <taxon>Agaricomycetes</taxon>
        <taxon>Polyporales</taxon>
        <taxon>Gelatoporiaceae</taxon>
        <taxon>Obba</taxon>
    </lineage>
</organism>
<sequence>MPNSNHKRQQFRARNIPCPYTGCSHLFVRSSGPALRPVHIERNNFAGRPHVTPATSDVSRDADALATSSCSTPTPSSPGVDLEAHIGSSEAHAGPWTEDSMFYVIEYVRSTHRDTIIGTPCDADPGVDLEAHAGLSKVHAGPLEVHIGLSEAHAGPWTEYHTLLDGTPCDADGYDLPDGTPPEPRPPIAEGYEPYESRGEFELTDFLFQKEQMSGVKIDTLMQIWAAINAGKSSSDLLDPLFASADDLYSFIDAMPYGEIGWESFTVSYNGPRPEHDPPPWMLESYEVWFQCPRKVLYQQLGNPDFAHEMDYAPKRVFNKDGKRVYSDLMSGNWAWKQADTIARDPKTHGSVFCPVILGSDKTTVSVATGQNEYYPLYLSNGLVSNAVRCARRNAVTVVAFLAIPKTDREFQDDPRFRKFRRQLFHASLNQILSSLRPGMTTPEVVRFGDQHLRRVIYGLGPYIADYPEQALLACIVQGWCARCTASANNLDGSEGIHRSHEHTVALLRALDAKKLWEDYGVVGDLIPFTVNFPRADIHELLAPDLLHQVIKGTFKDHLVMWVEQYLEATHGKTRAAAILADIDRRIAAAPPFPGLRRFPQGRGFKQWTGDDSKALMKVYLPAIAGHVPSQMVHALSAFLEFCYLVRHSVIDEDTLVAIDTALEDFHRERTIFEATGIRADGFSLPRQHALKHYRHLVQEFGAPNGICFLITESKHIKAVKEPWRRSNRYEALGQILLTNQRLDKMAAARVDFAARGMLDGPLIKPTSSGSHHVTEEGDGSESEDGDEEEVRGYPTLTIDLASYIGVPELPDMIRRFLYDQLAPHGEVSLDDVPISSCPQLPLRVSVYPSAVATFYAPSDLSGVGGMHRERIRAVRSWKRGPPHHDCAFTVADPGHEGFQGLHVVRIMHFLLFKHDGVEYPYALVTGFSPISNRPCEDTRMWIVTPDVDSNGRQQMQLMHIDCLLRGAHLMGVAGEEMIPRDFRYTNTLDAFQAFYVNKYVDHQAHELAF</sequence>
<dbReference type="Proteomes" id="UP000250043">
    <property type="component" value="Unassembled WGS sequence"/>
</dbReference>
<feature type="compositionally biased region" description="Acidic residues" evidence="1">
    <location>
        <begin position="777"/>
        <end position="790"/>
    </location>
</feature>
<feature type="region of interest" description="Disordered" evidence="1">
    <location>
        <begin position="762"/>
        <end position="791"/>
    </location>
</feature>
<gene>
    <name evidence="2" type="ORF">OBBRIDRAFT_850015</name>
</gene>
<dbReference type="Pfam" id="PF18759">
    <property type="entry name" value="Plavaka"/>
    <property type="match status" value="1"/>
</dbReference>